<dbReference type="PROSITE" id="PS51257">
    <property type="entry name" value="PROKAR_LIPOPROTEIN"/>
    <property type="match status" value="1"/>
</dbReference>
<protein>
    <submittedName>
        <fullName evidence="1">Uncharacterized protein</fullName>
    </submittedName>
</protein>
<name>A0ABN2K914_9ACTN</name>
<evidence type="ECO:0000313" key="1">
    <source>
        <dbReference type="EMBL" id="GAA1750889.1"/>
    </source>
</evidence>
<reference evidence="1 2" key="1">
    <citation type="journal article" date="2019" name="Int. J. Syst. Evol. Microbiol.">
        <title>The Global Catalogue of Microorganisms (GCM) 10K type strain sequencing project: providing services to taxonomists for standard genome sequencing and annotation.</title>
        <authorList>
            <consortium name="The Broad Institute Genomics Platform"/>
            <consortium name="The Broad Institute Genome Sequencing Center for Infectious Disease"/>
            <person name="Wu L."/>
            <person name="Ma J."/>
        </authorList>
    </citation>
    <scope>NUCLEOTIDE SEQUENCE [LARGE SCALE GENOMIC DNA]</scope>
    <source>
        <strain evidence="1 2">JCM 13518</strain>
    </source>
</reference>
<organism evidence="1 2">
    <name type="scientific">Aeromicrobium alkaliterrae</name>
    <dbReference type="NCBI Taxonomy" id="302168"/>
    <lineage>
        <taxon>Bacteria</taxon>
        <taxon>Bacillati</taxon>
        <taxon>Actinomycetota</taxon>
        <taxon>Actinomycetes</taxon>
        <taxon>Propionibacteriales</taxon>
        <taxon>Nocardioidaceae</taxon>
        <taxon>Aeromicrobium</taxon>
    </lineage>
</organism>
<gene>
    <name evidence="1" type="ORF">GCM10009710_33370</name>
</gene>
<sequence length="129" mass="13732">MKIRQAVVVALLTGTLVGCGGPSNMRDAPDLPDVELAYEHDVFAERSDTAYVEAESSDPDVVERYVAAAANEIAATQPEKLWYISVLCPSDDIESNVAGIGVAVFAHGDSDVLDAGDYDIPENLSSRDC</sequence>
<dbReference type="Proteomes" id="UP001501057">
    <property type="component" value="Unassembled WGS sequence"/>
</dbReference>
<accession>A0ABN2K914</accession>
<proteinExistence type="predicted"/>
<keyword evidence="2" id="KW-1185">Reference proteome</keyword>
<dbReference type="RefSeq" id="WP_344203717.1">
    <property type="nucleotide sequence ID" value="NZ_BAAAME010000006.1"/>
</dbReference>
<evidence type="ECO:0000313" key="2">
    <source>
        <dbReference type="Proteomes" id="UP001501057"/>
    </source>
</evidence>
<dbReference type="EMBL" id="BAAAME010000006">
    <property type="protein sequence ID" value="GAA1750889.1"/>
    <property type="molecule type" value="Genomic_DNA"/>
</dbReference>
<comment type="caution">
    <text evidence="1">The sequence shown here is derived from an EMBL/GenBank/DDBJ whole genome shotgun (WGS) entry which is preliminary data.</text>
</comment>